<dbReference type="EMBL" id="JACHFH010000061">
    <property type="protein sequence ID" value="MBB5337591.1"/>
    <property type="molecule type" value="Genomic_DNA"/>
</dbReference>
<reference evidence="2 3" key="1">
    <citation type="submission" date="2020-08" db="EMBL/GenBank/DDBJ databases">
        <title>Genomic Encyclopedia of Type Strains, Phase IV (KMG-IV): sequencing the most valuable type-strain genomes for metagenomic binning, comparative biology and taxonomic classification.</title>
        <authorList>
            <person name="Goeker M."/>
        </authorList>
    </citation>
    <scope>NUCLEOTIDE SEQUENCE [LARGE SCALE GENOMIC DNA]</scope>
    <source>
        <strain evidence="2 3">DSM 24661</strain>
    </source>
</reference>
<dbReference type="Pfam" id="PF18974">
    <property type="entry name" value="DUF5710"/>
    <property type="match status" value="1"/>
</dbReference>
<keyword evidence="3" id="KW-1185">Reference proteome</keyword>
<accession>A0A840UIM6</accession>
<feature type="domain" description="DUF5710" evidence="1">
    <location>
        <begin position="2"/>
        <end position="43"/>
    </location>
</feature>
<comment type="caution">
    <text evidence="2">The sequence shown here is derived from an EMBL/GenBank/DDBJ whole genome shotgun (WGS) entry which is preliminary data.</text>
</comment>
<dbReference type="InterPro" id="IPR043764">
    <property type="entry name" value="DUF5710"/>
</dbReference>
<evidence type="ECO:0000259" key="1">
    <source>
        <dbReference type="Pfam" id="PF18974"/>
    </source>
</evidence>
<proteinExistence type="predicted"/>
<protein>
    <recommendedName>
        <fullName evidence="1">DUF5710 domain-containing protein</fullName>
    </recommendedName>
</protein>
<evidence type="ECO:0000313" key="2">
    <source>
        <dbReference type="EMBL" id="MBB5337591.1"/>
    </source>
</evidence>
<gene>
    <name evidence="2" type="ORF">HNR32_002753</name>
</gene>
<dbReference type="AlphaFoldDB" id="A0A840UIM6"/>
<dbReference type="Proteomes" id="UP000559117">
    <property type="component" value="Unassembled WGS sequence"/>
</dbReference>
<organism evidence="2 3">
    <name type="scientific">Pectinatus brassicae</name>
    <dbReference type="NCBI Taxonomy" id="862415"/>
    <lineage>
        <taxon>Bacteria</taxon>
        <taxon>Bacillati</taxon>
        <taxon>Bacillota</taxon>
        <taxon>Negativicutes</taxon>
        <taxon>Selenomonadales</taxon>
        <taxon>Selenomonadaceae</taxon>
        <taxon>Pectinatus</taxon>
    </lineage>
</organism>
<name>A0A840UIM6_9FIRM</name>
<evidence type="ECO:0000313" key="3">
    <source>
        <dbReference type="Proteomes" id="UP000559117"/>
    </source>
</evidence>
<dbReference type="RefSeq" id="WP_183863516.1">
    <property type="nucleotide sequence ID" value="NZ_JACHFH010000061.1"/>
</dbReference>
<sequence length="216" mass="25191">MMFLNVPFHQKDEAKALGAKWNAQAKKWFIPDGLDIEKFGKWLLLIELVPKTAWYKNLRSELTKEEWESVKQKTFTAANYTCEICGGKGINHPVECHEVWQYDIETGVQTLIRTIALCPACHEVKHFGLANIKGRFKIAMAHLMKVNNWNEDTGNWHFDTCGEEWLKRNEIDWILDARWLLDFIDLSEKTKQTILDHAEELYLLDESSDTYSAADR</sequence>